<dbReference type="AlphaFoldDB" id="A0A937UQZ1"/>
<dbReference type="Proteomes" id="UP000604475">
    <property type="component" value="Unassembled WGS sequence"/>
</dbReference>
<feature type="domain" description="Leucine-binding protein" evidence="4">
    <location>
        <begin position="72"/>
        <end position="399"/>
    </location>
</feature>
<dbReference type="InterPro" id="IPR051010">
    <property type="entry name" value="BCAA_transport"/>
</dbReference>
<dbReference type="EMBL" id="JAEACQ010000252">
    <property type="protein sequence ID" value="MBL7630598.1"/>
    <property type="molecule type" value="Genomic_DNA"/>
</dbReference>
<feature type="region of interest" description="Disordered" evidence="3">
    <location>
        <begin position="45"/>
        <end position="65"/>
    </location>
</feature>
<evidence type="ECO:0000313" key="6">
    <source>
        <dbReference type="Proteomes" id="UP000604475"/>
    </source>
</evidence>
<accession>A0A937UQZ1</accession>
<sequence>MRQPGSSFDSTAHKRPSRGLSAARLGAVSLAASLLLVTACGGSDDDGSDAAAGTPTDTTSVLGPLDKATGTPVRIGLISDDKGPVSDLAIETAVAKATVTYINEHKGGIAGHPIELVVCKAFADPAVGTDCANQMVEEDVTAVLVGSSSVPEAIWEPLHGAHMPVLLAYAAGAPTRDTESTFAMADTTYVLQALLQLAKSEGAKKVTAVAIDVPATRIAWTQLAPAQFKAANIELEFIPIPPGTADMTPQMQPVANGDADIVHVVGNDAFCIAAFKGLQTGGYTGTVLSHPNCLSDRTRSAVSGDFLEGMVLPGLVPIGHDNPSTRLYEAVVAAYGKDIDTHRVAGLNMFSQVTAFELGADGVTGEVTQQAIITAFKTMPEKDLPGATGLKFRCNGKAVPATPAICTRGWLMTTLDGEGQPTGYKPVGVTPIEG</sequence>
<keyword evidence="6" id="KW-1185">Reference proteome</keyword>
<organism evidence="5 6">
    <name type="scientific">Frankia nepalensis</name>
    <dbReference type="NCBI Taxonomy" id="1836974"/>
    <lineage>
        <taxon>Bacteria</taxon>
        <taxon>Bacillati</taxon>
        <taxon>Actinomycetota</taxon>
        <taxon>Actinomycetes</taxon>
        <taxon>Frankiales</taxon>
        <taxon>Frankiaceae</taxon>
        <taxon>Frankia</taxon>
    </lineage>
</organism>
<protein>
    <submittedName>
        <fullName evidence="5">ABC transporter substrate-binding protein</fullName>
    </submittedName>
</protein>
<dbReference type="PANTHER" id="PTHR30483:SF6">
    <property type="entry name" value="PERIPLASMIC BINDING PROTEIN OF ABC TRANSPORTER FOR NATURAL AMINO ACIDS"/>
    <property type="match status" value="1"/>
</dbReference>
<proteinExistence type="inferred from homology"/>
<dbReference type="PANTHER" id="PTHR30483">
    <property type="entry name" value="LEUCINE-SPECIFIC-BINDING PROTEIN"/>
    <property type="match status" value="1"/>
</dbReference>
<evidence type="ECO:0000256" key="1">
    <source>
        <dbReference type="ARBA" id="ARBA00010062"/>
    </source>
</evidence>
<evidence type="ECO:0000256" key="2">
    <source>
        <dbReference type="ARBA" id="ARBA00022729"/>
    </source>
</evidence>
<dbReference type="Pfam" id="PF13458">
    <property type="entry name" value="Peripla_BP_6"/>
    <property type="match status" value="1"/>
</dbReference>
<reference evidence="5" key="1">
    <citation type="submission" date="2020-12" db="EMBL/GenBank/DDBJ databases">
        <title>Genomic characterization of non-nitrogen-fixing Frankia strains.</title>
        <authorList>
            <person name="Carlos-Shanley C."/>
            <person name="Guerra T."/>
            <person name="Hahn D."/>
        </authorList>
    </citation>
    <scope>NUCLEOTIDE SEQUENCE</scope>
    <source>
        <strain evidence="5">CN6</strain>
    </source>
</reference>
<evidence type="ECO:0000256" key="3">
    <source>
        <dbReference type="SAM" id="MobiDB-lite"/>
    </source>
</evidence>
<name>A0A937UQZ1_9ACTN</name>
<keyword evidence="2" id="KW-0732">Signal</keyword>
<dbReference type="Gene3D" id="3.40.50.2300">
    <property type="match status" value="2"/>
</dbReference>
<evidence type="ECO:0000259" key="4">
    <source>
        <dbReference type="Pfam" id="PF13458"/>
    </source>
</evidence>
<gene>
    <name evidence="5" type="ORF">I7412_26240</name>
</gene>
<dbReference type="InterPro" id="IPR028081">
    <property type="entry name" value="Leu-bd"/>
</dbReference>
<evidence type="ECO:0000313" key="5">
    <source>
        <dbReference type="EMBL" id="MBL7630598.1"/>
    </source>
</evidence>
<feature type="compositionally biased region" description="Low complexity" evidence="3">
    <location>
        <begin position="49"/>
        <end position="60"/>
    </location>
</feature>
<dbReference type="InterPro" id="IPR028082">
    <property type="entry name" value="Peripla_BP_I"/>
</dbReference>
<dbReference type="SUPFAM" id="SSF53822">
    <property type="entry name" value="Periplasmic binding protein-like I"/>
    <property type="match status" value="1"/>
</dbReference>
<comment type="similarity">
    <text evidence="1">Belongs to the leucine-binding protein family.</text>
</comment>
<comment type="caution">
    <text evidence="5">The sequence shown here is derived from an EMBL/GenBank/DDBJ whole genome shotgun (WGS) entry which is preliminary data.</text>
</comment>